<dbReference type="InterPro" id="IPR017948">
    <property type="entry name" value="TGFb_CS"/>
</dbReference>
<evidence type="ECO:0000256" key="2">
    <source>
        <dbReference type="ARBA" id="ARBA00006656"/>
    </source>
</evidence>
<name>A0A9P0ALS8_BEMTA</name>
<keyword evidence="6" id="KW-1015">Disulfide bond</keyword>
<dbReference type="InterPro" id="IPR029034">
    <property type="entry name" value="Cystine-knot_cytokine"/>
</dbReference>
<keyword evidence="5 8" id="KW-0339">Growth factor</keyword>
<comment type="subcellular location">
    <subcellularLocation>
        <location evidence="1">Secreted</location>
    </subcellularLocation>
</comment>
<gene>
    <name evidence="11" type="ORF">BEMITA_LOCUS12789</name>
</gene>
<keyword evidence="4 9" id="KW-0732">Signal</keyword>
<dbReference type="FunFam" id="2.10.90.10:FF:000001">
    <property type="entry name" value="Bone morphogenetic protein 4"/>
    <property type="match status" value="1"/>
</dbReference>
<dbReference type="AlphaFoldDB" id="A0A9P0ALS8"/>
<evidence type="ECO:0000256" key="9">
    <source>
        <dbReference type="SAM" id="SignalP"/>
    </source>
</evidence>
<dbReference type="GO" id="GO:0005615">
    <property type="term" value="C:extracellular space"/>
    <property type="evidence" value="ECO:0007669"/>
    <property type="project" value="TreeGrafter"/>
</dbReference>
<feature type="domain" description="TGF-beta family profile" evidence="10">
    <location>
        <begin position="246"/>
        <end position="366"/>
    </location>
</feature>
<evidence type="ECO:0000256" key="8">
    <source>
        <dbReference type="RuleBase" id="RU000354"/>
    </source>
</evidence>
<dbReference type="PANTHER" id="PTHR11848">
    <property type="entry name" value="TGF-BETA FAMILY"/>
    <property type="match status" value="1"/>
</dbReference>
<evidence type="ECO:0000256" key="7">
    <source>
        <dbReference type="ARBA" id="ARBA00023180"/>
    </source>
</evidence>
<evidence type="ECO:0000259" key="10">
    <source>
        <dbReference type="PROSITE" id="PS51362"/>
    </source>
</evidence>
<dbReference type="InterPro" id="IPR015615">
    <property type="entry name" value="TGF-beta-rel"/>
</dbReference>
<dbReference type="Pfam" id="PF00688">
    <property type="entry name" value="TGFb_propeptide"/>
    <property type="match status" value="1"/>
</dbReference>
<dbReference type="SMART" id="SM00204">
    <property type="entry name" value="TGFB"/>
    <property type="match status" value="1"/>
</dbReference>
<dbReference type="InterPro" id="IPR001839">
    <property type="entry name" value="TGF-b_C"/>
</dbReference>
<proteinExistence type="inferred from homology"/>
<evidence type="ECO:0000313" key="12">
    <source>
        <dbReference type="Proteomes" id="UP001152759"/>
    </source>
</evidence>
<reference evidence="11" key="1">
    <citation type="submission" date="2021-12" db="EMBL/GenBank/DDBJ databases">
        <authorList>
            <person name="King R."/>
        </authorList>
    </citation>
    <scope>NUCLEOTIDE SEQUENCE</scope>
</reference>
<comment type="similarity">
    <text evidence="2 8">Belongs to the TGF-beta family.</text>
</comment>
<dbReference type="PROSITE" id="PS51362">
    <property type="entry name" value="TGF_BETA_2"/>
    <property type="match status" value="1"/>
</dbReference>
<dbReference type="Proteomes" id="UP001152759">
    <property type="component" value="Chromosome 8"/>
</dbReference>
<keyword evidence="7" id="KW-0325">Glycoprotein</keyword>
<dbReference type="GO" id="GO:0005125">
    <property type="term" value="F:cytokine activity"/>
    <property type="evidence" value="ECO:0007669"/>
    <property type="project" value="TreeGrafter"/>
</dbReference>
<dbReference type="EMBL" id="OU963869">
    <property type="protein sequence ID" value="CAH0394498.1"/>
    <property type="molecule type" value="Genomic_DNA"/>
</dbReference>
<dbReference type="SUPFAM" id="SSF57501">
    <property type="entry name" value="Cystine-knot cytokines"/>
    <property type="match status" value="1"/>
</dbReference>
<keyword evidence="12" id="KW-1185">Reference proteome</keyword>
<dbReference type="PROSITE" id="PS00250">
    <property type="entry name" value="TGF_BETA_1"/>
    <property type="match status" value="1"/>
</dbReference>
<evidence type="ECO:0000256" key="6">
    <source>
        <dbReference type="ARBA" id="ARBA00023157"/>
    </source>
</evidence>
<evidence type="ECO:0000256" key="5">
    <source>
        <dbReference type="ARBA" id="ARBA00023030"/>
    </source>
</evidence>
<organism evidence="11 12">
    <name type="scientific">Bemisia tabaci</name>
    <name type="common">Sweetpotato whitefly</name>
    <name type="synonym">Aleurodes tabaci</name>
    <dbReference type="NCBI Taxonomy" id="7038"/>
    <lineage>
        <taxon>Eukaryota</taxon>
        <taxon>Metazoa</taxon>
        <taxon>Ecdysozoa</taxon>
        <taxon>Arthropoda</taxon>
        <taxon>Hexapoda</taxon>
        <taxon>Insecta</taxon>
        <taxon>Pterygota</taxon>
        <taxon>Neoptera</taxon>
        <taxon>Paraneoptera</taxon>
        <taxon>Hemiptera</taxon>
        <taxon>Sternorrhyncha</taxon>
        <taxon>Aleyrodoidea</taxon>
        <taxon>Aleyrodidae</taxon>
        <taxon>Aleyrodinae</taxon>
        <taxon>Bemisia</taxon>
    </lineage>
</organism>
<dbReference type="InterPro" id="IPR001111">
    <property type="entry name" value="TGF-b_propeptide"/>
</dbReference>
<sequence>MEWILVFLFSSLVIPEISGSVDPELAKSIESNLLLLLRMPSRPAVDRRKAFIPPHMLELYRKQANSEYETVNLPLPGQHTLSANTVTSFFHTGDPADSQTSDPSKGSLNFDISTLPSTEGITAAELRLTISATGGPGPHYQTIRVHDVIQPGISGKKQPILRLLDTKQVDVSRSNGVSLDILPAVEGWRAGKPNFGIVVEVRTRKEPAVRMRRSTETEADWREAQPVLFVYSDDGQNKKRRIEDLLSRRSRSTERAKGGKRRDLCKRRPMRIDFSDVGWSDWIVAPAGYDAYFCDGECPFPLPEHMNTTNHATIQTLVNSVKPNLMPKPCCAPTSLEPISMLYLDNNGKTVLKTYADMVVTGCGCI</sequence>
<protein>
    <recommendedName>
        <fullName evidence="10">TGF-beta family profile domain-containing protein</fullName>
    </recommendedName>
</protein>
<accession>A0A9P0ALS8</accession>
<evidence type="ECO:0000256" key="4">
    <source>
        <dbReference type="ARBA" id="ARBA00022729"/>
    </source>
</evidence>
<keyword evidence="3" id="KW-0964">Secreted</keyword>
<dbReference type="PANTHER" id="PTHR11848:SF263">
    <property type="entry name" value="PROTEIN DECAPENTAPLEGIC"/>
    <property type="match status" value="1"/>
</dbReference>
<dbReference type="Gene3D" id="2.10.90.10">
    <property type="entry name" value="Cystine-knot cytokines"/>
    <property type="match status" value="1"/>
</dbReference>
<feature type="chain" id="PRO_5040456412" description="TGF-beta family profile domain-containing protein" evidence="9">
    <location>
        <begin position="20"/>
        <end position="366"/>
    </location>
</feature>
<dbReference type="GO" id="GO:0008083">
    <property type="term" value="F:growth factor activity"/>
    <property type="evidence" value="ECO:0007669"/>
    <property type="project" value="UniProtKB-KW"/>
</dbReference>
<evidence type="ECO:0000313" key="11">
    <source>
        <dbReference type="EMBL" id="CAH0394498.1"/>
    </source>
</evidence>
<dbReference type="Gene3D" id="2.60.120.970">
    <property type="match status" value="1"/>
</dbReference>
<evidence type="ECO:0000256" key="1">
    <source>
        <dbReference type="ARBA" id="ARBA00004613"/>
    </source>
</evidence>
<feature type="signal peptide" evidence="9">
    <location>
        <begin position="1"/>
        <end position="19"/>
    </location>
</feature>
<evidence type="ECO:0000256" key="3">
    <source>
        <dbReference type="ARBA" id="ARBA00022525"/>
    </source>
</evidence>
<dbReference type="Pfam" id="PF00019">
    <property type="entry name" value="TGF_beta"/>
    <property type="match status" value="1"/>
</dbReference>